<sequence>MSPGSSTESYPAFARIVLRENSGKKLNQILFKCSNSRTGRQWQYKKNRHDCHPTKSNNGYIIDPTVRFEKQKSQPEDVNREKAACICYRHISSRQHESAQEDLSLTSSVLATNTIYDFQGYSITPETEEPLFAFVFRIRCKQKFDLALDSDIGLFLSFSSNQSLFFAFMSGSENFIRTYELYITQKVHILFIFQNSSADLSIDLCQRSGTIALQAALRSCWLSRPASVDCIHTMMDSFCIGIQGRPSRGRTSASDR</sequence>
<name>A0ABQ8TZU0_PERAM</name>
<accession>A0ABQ8TZU0</accession>
<evidence type="ECO:0000313" key="1">
    <source>
        <dbReference type="EMBL" id="KAJ4451202.1"/>
    </source>
</evidence>
<keyword evidence="2" id="KW-1185">Reference proteome</keyword>
<gene>
    <name evidence="1" type="ORF">ANN_02662</name>
</gene>
<proteinExistence type="predicted"/>
<reference evidence="1 2" key="1">
    <citation type="journal article" date="2022" name="Allergy">
        <title>Genome assembly and annotation of Periplaneta americana reveal a comprehensive cockroach allergen profile.</title>
        <authorList>
            <person name="Wang L."/>
            <person name="Xiong Q."/>
            <person name="Saelim N."/>
            <person name="Wang L."/>
            <person name="Nong W."/>
            <person name="Wan A.T."/>
            <person name="Shi M."/>
            <person name="Liu X."/>
            <person name="Cao Q."/>
            <person name="Hui J.H.L."/>
            <person name="Sookrung N."/>
            <person name="Leung T.F."/>
            <person name="Tungtrongchitr A."/>
            <person name="Tsui S.K.W."/>
        </authorList>
    </citation>
    <scope>NUCLEOTIDE SEQUENCE [LARGE SCALE GENOMIC DNA]</scope>
    <source>
        <strain evidence="1">PWHHKU_190912</strain>
    </source>
</reference>
<dbReference type="Proteomes" id="UP001148838">
    <property type="component" value="Unassembled WGS sequence"/>
</dbReference>
<dbReference type="EMBL" id="JAJSOF020000001">
    <property type="protein sequence ID" value="KAJ4451202.1"/>
    <property type="molecule type" value="Genomic_DNA"/>
</dbReference>
<comment type="caution">
    <text evidence="1">The sequence shown here is derived from an EMBL/GenBank/DDBJ whole genome shotgun (WGS) entry which is preliminary data.</text>
</comment>
<evidence type="ECO:0000313" key="2">
    <source>
        <dbReference type="Proteomes" id="UP001148838"/>
    </source>
</evidence>
<organism evidence="1 2">
    <name type="scientific">Periplaneta americana</name>
    <name type="common">American cockroach</name>
    <name type="synonym">Blatta americana</name>
    <dbReference type="NCBI Taxonomy" id="6978"/>
    <lineage>
        <taxon>Eukaryota</taxon>
        <taxon>Metazoa</taxon>
        <taxon>Ecdysozoa</taxon>
        <taxon>Arthropoda</taxon>
        <taxon>Hexapoda</taxon>
        <taxon>Insecta</taxon>
        <taxon>Pterygota</taxon>
        <taxon>Neoptera</taxon>
        <taxon>Polyneoptera</taxon>
        <taxon>Dictyoptera</taxon>
        <taxon>Blattodea</taxon>
        <taxon>Blattoidea</taxon>
        <taxon>Blattidae</taxon>
        <taxon>Blattinae</taxon>
        <taxon>Periplaneta</taxon>
    </lineage>
</organism>
<protein>
    <submittedName>
        <fullName evidence="1">Uncharacterized protein</fullName>
    </submittedName>
</protein>